<proteinExistence type="predicted"/>
<reference evidence="1" key="1">
    <citation type="journal article" date="2021" name="Proc. Natl. Acad. Sci. U.S.A.">
        <title>A Catalog of Tens of Thousands of Viruses from Human Metagenomes Reveals Hidden Associations with Chronic Diseases.</title>
        <authorList>
            <person name="Tisza M.J."/>
            <person name="Buck C.B."/>
        </authorList>
    </citation>
    <scope>NUCLEOTIDE SEQUENCE</scope>
    <source>
        <strain evidence="1">CtkJH11</strain>
    </source>
</reference>
<organism evidence="1">
    <name type="scientific">Siphoviridae sp. ctkJH11</name>
    <dbReference type="NCBI Taxonomy" id="2825641"/>
    <lineage>
        <taxon>Viruses</taxon>
        <taxon>Duplodnaviria</taxon>
        <taxon>Heunggongvirae</taxon>
        <taxon>Uroviricota</taxon>
        <taxon>Caudoviricetes</taxon>
    </lineage>
</organism>
<name>A0A8S5PQ60_9CAUD</name>
<dbReference type="EMBL" id="BK015484">
    <property type="protein sequence ID" value="DAE09246.1"/>
    <property type="molecule type" value="Genomic_DNA"/>
</dbReference>
<accession>A0A8S5PQ60</accession>
<sequence>MTVFEKIIEAIEPFGFPYTPGVYKGEEKHWFTFNYVDDRGNLYADDEPQSVLATVQVHFFMPYNEDFVRIKNKIRDAIFRQGFTFPEIEILSDTDPQIRHLVFECEIEEEE</sequence>
<evidence type="ECO:0000313" key="1">
    <source>
        <dbReference type="EMBL" id="DAE09246.1"/>
    </source>
</evidence>
<protein>
    <submittedName>
        <fullName evidence="1">Uncharacterized protein</fullName>
    </submittedName>
</protein>